<feature type="compositionally biased region" description="Pro residues" evidence="2">
    <location>
        <begin position="89"/>
        <end position="98"/>
    </location>
</feature>
<name>A0A7R6PEQ5_9GAMM</name>
<evidence type="ECO:0000313" key="3">
    <source>
        <dbReference type="EMBL" id="BBB26846.1"/>
    </source>
</evidence>
<dbReference type="GO" id="GO:0005886">
    <property type="term" value="C:plasma membrane"/>
    <property type="evidence" value="ECO:0007669"/>
    <property type="project" value="UniProtKB-SubCell"/>
</dbReference>
<gene>
    <name evidence="3" type="ORF">AMJAP_2256</name>
</gene>
<evidence type="ECO:0000256" key="2">
    <source>
        <dbReference type="SAM" id="MobiDB-lite"/>
    </source>
</evidence>
<evidence type="ECO:0000313" key="4">
    <source>
        <dbReference type="Proteomes" id="UP000595663"/>
    </source>
</evidence>
<dbReference type="InterPro" id="IPR002696">
    <property type="entry name" value="Membr_insert_effic_factor_YidD"/>
</dbReference>
<sequence length="98" mass="10939">MILRRSFIFLIRIYQYLISPFLGPNCRFYPTCSAYTLEAIETHGVLKGFWLGIKRIGKCHPGHPGGYDPVPPCSGCDTHQPATTDTASPKPPSEQPFE</sequence>
<comment type="function">
    <text evidence="1">Could be involved in insertion of integral membrane proteins into the membrane.</text>
</comment>
<keyword evidence="1" id="KW-1003">Cell membrane</keyword>
<dbReference type="PANTHER" id="PTHR33383">
    <property type="entry name" value="MEMBRANE PROTEIN INSERTION EFFICIENCY FACTOR-RELATED"/>
    <property type="match status" value="1"/>
</dbReference>
<keyword evidence="4" id="KW-1185">Reference proteome</keyword>
<comment type="similarity">
    <text evidence="1">Belongs to the UPF0161 family.</text>
</comment>
<dbReference type="RefSeq" id="WP_019620362.1">
    <property type="nucleotide sequence ID" value="NZ_KB907099.1"/>
</dbReference>
<dbReference type="SMART" id="SM01234">
    <property type="entry name" value="Haemolytic"/>
    <property type="match status" value="1"/>
</dbReference>
<dbReference type="HAMAP" id="MF_00386">
    <property type="entry name" value="UPF0161_YidD"/>
    <property type="match status" value="1"/>
</dbReference>
<evidence type="ECO:0000256" key="1">
    <source>
        <dbReference type="HAMAP-Rule" id="MF_00386"/>
    </source>
</evidence>
<dbReference type="Pfam" id="PF01809">
    <property type="entry name" value="YidD"/>
    <property type="match status" value="1"/>
</dbReference>
<keyword evidence="1" id="KW-0472">Membrane</keyword>
<proteinExistence type="inferred from homology"/>
<dbReference type="NCBIfam" id="TIGR00278">
    <property type="entry name" value="membrane protein insertion efficiency factor YidD"/>
    <property type="match status" value="1"/>
</dbReference>
<feature type="region of interest" description="Disordered" evidence="2">
    <location>
        <begin position="76"/>
        <end position="98"/>
    </location>
</feature>
<dbReference type="AlphaFoldDB" id="A0A7R6PEQ5"/>
<reference evidence="3 4" key="1">
    <citation type="journal article" date="2008" name="Int. J. Syst. Evol. Microbiol.">
        <title>Amphritea japonica sp. nov. and Amphritea balenae sp. nov., isolated from the sediment adjacent to sperm whale carcasses off Kagoshima, Japan.</title>
        <authorList>
            <person name="Miyazaki M."/>
            <person name="Nogi Y."/>
            <person name="Fujiwara Y."/>
            <person name="Kawato M."/>
            <person name="Nagahama T."/>
            <person name="Kubokawa K."/>
            <person name="Horikoshi K."/>
        </authorList>
    </citation>
    <scope>NUCLEOTIDE SEQUENCE [LARGE SCALE GENOMIC DNA]</scope>
    <source>
        <strain evidence="3 4">ATCC BAA-1530</strain>
    </source>
</reference>
<dbReference type="PANTHER" id="PTHR33383:SF1">
    <property type="entry name" value="MEMBRANE PROTEIN INSERTION EFFICIENCY FACTOR-RELATED"/>
    <property type="match status" value="1"/>
</dbReference>
<dbReference type="KEGG" id="ajp:AMJAP_2256"/>
<organism evidence="3 4">
    <name type="scientific">Amphritea japonica ATCC BAA-1530</name>
    <dbReference type="NCBI Taxonomy" id="1278309"/>
    <lineage>
        <taxon>Bacteria</taxon>
        <taxon>Pseudomonadati</taxon>
        <taxon>Pseudomonadota</taxon>
        <taxon>Gammaproteobacteria</taxon>
        <taxon>Oceanospirillales</taxon>
        <taxon>Oceanospirillaceae</taxon>
        <taxon>Amphritea</taxon>
    </lineage>
</organism>
<accession>A0A7R6PEQ5</accession>
<dbReference type="EMBL" id="AP014545">
    <property type="protein sequence ID" value="BBB26846.1"/>
    <property type="molecule type" value="Genomic_DNA"/>
</dbReference>
<comment type="subcellular location">
    <subcellularLocation>
        <location evidence="1">Cell membrane</location>
        <topology evidence="1">Peripheral membrane protein</topology>
        <orientation evidence="1">Cytoplasmic side</orientation>
    </subcellularLocation>
</comment>
<protein>
    <recommendedName>
        <fullName evidence="1">Putative membrane protein insertion efficiency factor</fullName>
    </recommendedName>
</protein>
<dbReference type="Proteomes" id="UP000595663">
    <property type="component" value="Chromosome"/>
</dbReference>
<dbReference type="OrthoDB" id="9801753at2"/>